<keyword evidence="2" id="KW-1185">Reference proteome</keyword>
<proteinExistence type="predicted"/>
<reference evidence="1 2" key="1">
    <citation type="journal article" date="2021" name="BMC Genomics">
        <title>Datura genome reveals duplications of psychoactive alkaloid biosynthetic genes and high mutation rate following tissue culture.</title>
        <authorList>
            <person name="Rajewski A."/>
            <person name="Carter-House D."/>
            <person name="Stajich J."/>
            <person name="Litt A."/>
        </authorList>
    </citation>
    <scope>NUCLEOTIDE SEQUENCE [LARGE SCALE GENOMIC DNA]</scope>
    <source>
        <strain evidence="1">AR-01</strain>
    </source>
</reference>
<organism evidence="1 2">
    <name type="scientific">Datura stramonium</name>
    <name type="common">Jimsonweed</name>
    <name type="synonym">Common thornapple</name>
    <dbReference type="NCBI Taxonomy" id="4076"/>
    <lineage>
        <taxon>Eukaryota</taxon>
        <taxon>Viridiplantae</taxon>
        <taxon>Streptophyta</taxon>
        <taxon>Embryophyta</taxon>
        <taxon>Tracheophyta</taxon>
        <taxon>Spermatophyta</taxon>
        <taxon>Magnoliopsida</taxon>
        <taxon>eudicotyledons</taxon>
        <taxon>Gunneridae</taxon>
        <taxon>Pentapetalae</taxon>
        <taxon>asterids</taxon>
        <taxon>lamiids</taxon>
        <taxon>Solanales</taxon>
        <taxon>Solanaceae</taxon>
        <taxon>Solanoideae</taxon>
        <taxon>Datureae</taxon>
        <taxon>Datura</taxon>
    </lineage>
</organism>
<sequence length="100" mass="10901">ALIKADSPDVDYVLKDDQVHVEEGIDLPIKLSSFCCSGLQIAMTDRLQRSLAAIASFLAPATAQTSNGPPEFIWSTMNTNIICFPSGNSIKDSMELTRRL</sequence>
<evidence type="ECO:0000313" key="1">
    <source>
        <dbReference type="EMBL" id="MCD7449889.1"/>
    </source>
</evidence>
<gene>
    <name evidence="1" type="ORF">HAX54_002047</name>
</gene>
<accession>A0ABS8RW74</accession>
<dbReference type="Proteomes" id="UP000823775">
    <property type="component" value="Unassembled WGS sequence"/>
</dbReference>
<evidence type="ECO:0000313" key="2">
    <source>
        <dbReference type="Proteomes" id="UP000823775"/>
    </source>
</evidence>
<protein>
    <submittedName>
        <fullName evidence="1">Uncharacterized protein</fullName>
    </submittedName>
</protein>
<comment type="caution">
    <text evidence="1">The sequence shown here is derived from an EMBL/GenBank/DDBJ whole genome shotgun (WGS) entry which is preliminary data.</text>
</comment>
<name>A0ABS8RW74_DATST</name>
<dbReference type="EMBL" id="JACEIK010000109">
    <property type="protein sequence ID" value="MCD7449889.1"/>
    <property type="molecule type" value="Genomic_DNA"/>
</dbReference>
<feature type="non-terminal residue" evidence="1">
    <location>
        <position position="1"/>
    </location>
</feature>